<name>A0ACB8RYT0_9AGAM</name>
<evidence type="ECO:0000313" key="2">
    <source>
        <dbReference type="Proteomes" id="UP000814033"/>
    </source>
</evidence>
<reference evidence="1" key="1">
    <citation type="submission" date="2021-02" db="EMBL/GenBank/DDBJ databases">
        <authorList>
            <consortium name="DOE Joint Genome Institute"/>
            <person name="Ahrendt S."/>
            <person name="Looney B.P."/>
            <person name="Miyauchi S."/>
            <person name="Morin E."/>
            <person name="Drula E."/>
            <person name="Courty P.E."/>
            <person name="Chicoki N."/>
            <person name="Fauchery L."/>
            <person name="Kohler A."/>
            <person name="Kuo A."/>
            <person name="Labutti K."/>
            <person name="Pangilinan J."/>
            <person name="Lipzen A."/>
            <person name="Riley R."/>
            <person name="Andreopoulos W."/>
            <person name="He G."/>
            <person name="Johnson J."/>
            <person name="Barry K.W."/>
            <person name="Grigoriev I.V."/>
            <person name="Nagy L."/>
            <person name="Hibbett D."/>
            <person name="Henrissat B."/>
            <person name="Matheny P.B."/>
            <person name="Labbe J."/>
            <person name="Martin F."/>
        </authorList>
    </citation>
    <scope>NUCLEOTIDE SEQUENCE</scope>
    <source>
        <strain evidence="1">FP105234-sp</strain>
    </source>
</reference>
<protein>
    <submittedName>
        <fullName evidence="1">Uncharacterized protein</fullName>
    </submittedName>
</protein>
<gene>
    <name evidence="1" type="ORF">FA95DRAFT_1539323</name>
</gene>
<proteinExistence type="predicted"/>
<sequence>MISSRSEACPLLRALTSALPAVAPCPHSTTTSPCERCNPARTALQLHLCFISMDRRHATSSARARENVAIPHTGPFLVKRKKSRDRNRMISDDETPVIASDMVAKKKRHHTAVASATPGPSNANRVRTMAYVDAGDPSRPHHSKAKTRHAPRQPSETHTNTLSTANHMVARIKKELGHKRRPPREVPVSAMSDEEDDVGGPVASVEFMRLKKEIEHLRKEIASSAKTAEKHSQTIKDLKETLSTKSKSNKEQRHEIEKLKAKAQQSDTVISGIEGTLQCQICIDTLKKPYGLSPCGHVLCQGCLQEWFKAAPVAEAMDVDAEPRPLVSRKKSCPVCRTIVRQRPLPLFLVKSLVSILDKAKAGPGAARPSPPPDTDDPWMDIFPVMSDTDEDDEDDDYDVYEDDSGMEGGFRFASDEDEEGIAAYYNTTDEEYEGEWVAAQWEPPAYRRSTPLVDDDEYLDRILRRGPTPMMVDTFEMEYTHRHGLTAEAAGLTIYLGWNIELGEDDLDGERFIAWCLEDMDSRTDRWVFDEGNASRLVREDAVGEYDSDAFTDVWIGDDGDDEEEDEDDEDDE</sequence>
<dbReference type="Proteomes" id="UP000814033">
    <property type="component" value="Unassembled WGS sequence"/>
</dbReference>
<comment type="caution">
    <text evidence="1">The sequence shown here is derived from an EMBL/GenBank/DDBJ whole genome shotgun (WGS) entry which is preliminary data.</text>
</comment>
<keyword evidence="2" id="KW-1185">Reference proteome</keyword>
<dbReference type="EMBL" id="MU275882">
    <property type="protein sequence ID" value="KAI0048751.1"/>
    <property type="molecule type" value="Genomic_DNA"/>
</dbReference>
<accession>A0ACB8RYT0</accession>
<reference evidence="1" key="2">
    <citation type="journal article" date="2022" name="New Phytol.">
        <title>Evolutionary transition to the ectomycorrhizal habit in the genomes of a hyperdiverse lineage of mushroom-forming fungi.</title>
        <authorList>
            <person name="Looney B."/>
            <person name="Miyauchi S."/>
            <person name="Morin E."/>
            <person name="Drula E."/>
            <person name="Courty P.E."/>
            <person name="Kohler A."/>
            <person name="Kuo A."/>
            <person name="LaButti K."/>
            <person name="Pangilinan J."/>
            <person name="Lipzen A."/>
            <person name="Riley R."/>
            <person name="Andreopoulos W."/>
            <person name="He G."/>
            <person name="Johnson J."/>
            <person name="Nolan M."/>
            <person name="Tritt A."/>
            <person name="Barry K.W."/>
            <person name="Grigoriev I.V."/>
            <person name="Nagy L.G."/>
            <person name="Hibbett D."/>
            <person name="Henrissat B."/>
            <person name="Matheny P.B."/>
            <person name="Labbe J."/>
            <person name="Martin F.M."/>
        </authorList>
    </citation>
    <scope>NUCLEOTIDE SEQUENCE</scope>
    <source>
        <strain evidence="1">FP105234-sp</strain>
    </source>
</reference>
<organism evidence="1 2">
    <name type="scientific">Auriscalpium vulgare</name>
    <dbReference type="NCBI Taxonomy" id="40419"/>
    <lineage>
        <taxon>Eukaryota</taxon>
        <taxon>Fungi</taxon>
        <taxon>Dikarya</taxon>
        <taxon>Basidiomycota</taxon>
        <taxon>Agaricomycotina</taxon>
        <taxon>Agaricomycetes</taxon>
        <taxon>Russulales</taxon>
        <taxon>Auriscalpiaceae</taxon>
        <taxon>Auriscalpium</taxon>
    </lineage>
</organism>
<evidence type="ECO:0000313" key="1">
    <source>
        <dbReference type="EMBL" id="KAI0048751.1"/>
    </source>
</evidence>